<dbReference type="GO" id="GO:1990904">
    <property type="term" value="C:ribonucleoprotein complex"/>
    <property type="evidence" value="ECO:0007669"/>
    <property type="project" value="UniProtKB-KW"/>
</dbReference>
<dbReference type="Proteomes" id="UP000000641">
    <property type="component" value="Chromosome"/>
</dbReference>
<keyword evidence="6" id="KW-1185">Reference proteome</keyword>
<dbReference type="InterPro" id="IPR018266">
    <property type="entry name" value="Ribosomal_eL33_CS"/>
</dbReference>
<dbReference type="STRING" id="368408.Tpen_0321"/>
<dbReference type="GO" id="GO:0006412">
    <property type="term" value="P:translation"/>
    <property type="evidence" value="ECO:0007669"/>
    <property type="project" value="UniProtKB-UniRule"/>
</dbReference>
<dbReference type="Gene3D" id="2.40.10.190">
    <property type="entry name" value="translation elongation factor selb, chain A, domain 4"/>
    <property type="match status" value="1"/>
</dbReference>
<dbReference type="HOGENOM" id="CLU_100745_3_1_2"/>
<protein>
    <recommendedName>
        <fullName evidence="4">Large ribosomal subunit protein eL33</fullName>
    </recommendedName>
</protein>
<sequence length="85" mass="9791">MEGWIVSFRRGMNKYYPRQVILSLDGVTYKDAVKVIGRKVLWVHPETGEKFVGKIVRMHGRRGHVLAYFKRHLPGQAVGTKVKIV</sequence>
<comment type="similarity">
    <text evidence="1 4">Belongs to the eukaryotic ribosomal protein eL33 family.</text>
</comment>
<dbReference type="EMBL" id="CP000505">
    <property type="protein sequence ID" value="ABL77730.1"/>
    <property type="molecule type" value="Genomic_DNA"/>
</dbReference>
<keyword evidence="3 4" id="KW-0687">Ribonucleoprotein</keyword>
<dbReference type="InterPro" id="IPR038661">
    <property type="entry name" value="Ribosomal_eL33_sf"/>
</dbReference>
<dbReference type="PROSITE" id="PS01105">
    <property type="entry name" value="RIBOSOMAL_L35AE"/>
    <property type="match status" value="1"/>
</dbReference>
<dbReference type="eggNOG" id="arCOG04304">
    <property type="taxonomic scope" value="Archaea"/>
</dbReference>
<accession>A1RX00</accession>
<evidence type="ECO:0000256" key="4">
    <source>
        <dbReference type="HAMAP-Rule" id="MF_00573"/>
    </source>
</evidence>
<dbReference type="SUPFAM" id="SSF50447">
    <property type="entry name" value="Translation proteins"/>
    <property type="match status" value="1"/>
</dbReference>
<keyword evidence="2 4" id="KW-0689">Ribosomal protein</keyword>
<dbReference type="GO" id="GO:0003735">
    <property type="term" value="F:structural constituent of ribosome"/>
    <property type="evidence" value="ECO:0007669"/>
    <property type="project" value="InterPro"/>
</dbReference>
<dbReference type="EnsemblBacteria" id="ABL77730">
    <property type="protein sequence ID" value="ABL77730"/>
    <property type="gene ID" value="Tpen_0321"/>
</dbReference>
<evidence type="ECO:0000313" key="5">
    <source>
        <dbReference type="EMBL" id="ABL77730.1"/>
    </source>
</evidence>
<dbReference type="InterPro" id="IPR009000">
    <property type="entry name" value="Transl_B-barrel_sf"/>
</dbReference>
<dbReference type="NCBIfam" id="NF003326">
    <property type="entry name" value="PRK04337.1"/>
    <property type="match status" value="1"/>
</dbReference>
<gene>
    <name evidence="4" type="primary">rpl35ae</name>
    <name evidence="5" type="ordered locus">Tpen_0321</name>
</gene>
<dbReference type="HAMAP" id="MF_00573">
    <property type="entry name" value="Ribosomal_eL33"/>
    <property type="match status" value="1"/>
</dbReference>
<dbReference type="GeneID" id="4600972"/>
<reference evidence="6" key="1">
    <citation type="journal article" date="2008" name="J. Bacteriol.">
        <title>Genome sequence of Thermofilum pendens reveals an exceptional loss of biosynthetic pathways without genome reduction.</title>
        <authorList>
            <person name="Anderson I."/>
            <person name="Rodriguez J."/>
            <person name="Susanti D."/>
            <person name="Porat I."/>
            <person name="Reich C."/>
            <person name="Ulrich L.E."/>
            <person name="Elkins J.G."/>
            <person name="Mavromatis K."/>
            <person name="Lykidis A."/>
            <person name="Kim E."/>
            <person name="Thompson L.S."/>
            <person name="Nolan M."/>
            <person name="Land M."/>
            <person name="Copeland A."/>
            <person name="Lapidus A."/>
            <person name="Lucas S."/>
            <person name="Detter C."/>
            <person name="Zhulin I.B."/>
            <person name="Olsen G.J."/>
            <person name="Whitman W."/>
            <person name="Mukhopadhyay B."/>
            <person name="Bristow J."/>
            <person name="Kyrpides N."/>
        </authorList>
    </citation>
    <scope>NUCLEOTIDE SEQUENCE [LARGE SCALE GENOMIC DNA]</scope>
    <source>
        <strain evidence="6">DSM 2475 / Hrk 5</strain>
    </source>
</reference>
<evidence type="ECO:0000256" key="1">
    <source>
        <dbReference type="ARBA" id="ARBA00009269"/>
    </source>
</evidence>
<evidence type="ECO:0000313" key="6">
    <source>
        <dbReference type="Proteomes" id="UP000000641"/>
    </source>
</evidence>
<dbReference type="OrthoDB" id="14403at2157"/>
<dbReference type="Pfam" id="PF01247">
    <property type="entry name" value="Ribosomal_L35Ae"/>
    <property type="match status" value="1"/>
</dbReference>
<dbReference type="InterPro" id="IPR001780">
    <property type="entry name" value="Ribosomal_eL33"/>
</dbReference>
<evidence type="ECO:0000256" key="2">
    <source>
        <dbReference type="ARBA" id="ARBA00022980"/>
    </source>
</evidence>
<dbReference type="KEGG" id="tpe:Tpen_0321"/>
<evidence type="ECO:0000256" key="3">
    <source>
        <dbReference type="ARBA" id="ARBA00023274"/>
    </source>
</evidence>
<dbReference type="GO" id="GO:0005840">
    <property type="term" value="C:ribosome"/>
    <property type="evidence" value="ECO:0007669"/>
    <property type="project" value="UniProtKB-KW"/>
</dbReference>
<dbReference type="RefSeq" id="WP_011751995.1">
    <property type="nucleotide sequence ID" value="NC_008698.1"/>
</dbReference>
<organism evidence="5 6">
    <name type="scientific">Thermofilum pendens (strain DSM 2475 / Hrk 5)</name>
    <dbReference type="NCBI Taxonomy" id="368408"/>
    <lineage>
        <taxon>Archaea</taxon>
        <taxon>Thermoproteota</taxon>
        <taxon>Thermoprotei</taxon>
        <taxon>Thermofilales</taxon>
        <taxon>Thermofilaceae</taxon>
        <taxon>Thermofilum</taxon>
    </lineage>
</organism>
<dbReference type="AlphaFoldDB" id="A1RX00"/>
<proteinExistence type="inferred from homology"/>
<name>A1RX00_THEPD</name>